<dbReference type="Gene3D" id="3.40.630.10">
    <property type="entry name" value="Zn peptidases"/>
    <property type="match status" value="1"/>
</dbReference>
<gene>
    <name evidence="6" type="primary">lap3</name>
    <name evidence="6" type="ORF">DNF11_3749</name>
</gene>
<proteinExistence type="inferred from homology"/>
<evidence type="ECO:0000313" key="6">
    <source>
        <dbReference type="EMBL" id="AYO44699.1"/>
    </source>
</evidence>
<reference evidence="6 7" key="1">
    <citation type="submission" date="2018-10" db="EMBL/GenBank/DDBJ databases">
        <title>Complete genome sequence of Malassezia restricta CBS 7877.</title>
        <authorList>
            <person name="Morand S.C."/>
            <person name="Bertignac M."/>
            <person name="Iltis A."/>
            <person name="Kolder I."/>
            <person name="Pirovano W."/>
            <person name="Jourdain R."/>
            <person name="Clavaud C."/>
        </authorList>
    </citation>
    <scope>NUCLEOTIDE SEQUENCE [LARGE SCALE GENOMIC DNA]</scope>
    <source>
        <strain evidence="6 7">CBS 7877</strain>
    </source>
</reference>
<dbReference type="GO" id="GO:0005737">
    <property type="term" value="C:cytoplasm"/>
    <property type="evidence" value="ECO:0007669"/>
    <property type="project" value="InterPro"/>
</dbReference>
<dbReference type="InterPro" id="IPR011356">
    <property type="entry name" value="Leucine_aapep/pepB"/>
</dbReference>
<keyword evidence="4 6" id="KW-0378">Hydrolase</keyword>
<dbReference type="PANTHER" id="PTHR11963">
    <property type="entry name" value="LEUCINE AMINOPEPTIDASE-RELATED"/>
    <property type="match status" value="1"/>
</dbReference>
<dbReference type="CDD" id="cd00433">
    <property type="entry name" value="Peptidase_M17"/>
    <property type="match status" value="1"/>
</dbReference>
<comment type="similarity">
    <text evidence="1">Belongs to the peptidase M17 family.</text>
</comment>
<dbReference type="VEuPathDB" id="FungiDB:DNF11_3749"/>
<dbReference type="OrthoDB" id="412814at2759"/>
<dbReference type="EMBL" id="CP033154">
    <property type="protein sequence ID" value="AYO44699.1"/>
    <property type="molecule type" value="Genomic_DNA"/>
</dbReference>
<evidence type="ECO:0000259" key="5">
    <source>
        <dbReference type="PROSITE" id="PS00631"/>
    </source>
</evidence>
<dbReference type="InterPro" id="IPR000819">
    <property type="entry name" value="Peptidase_M17_C"/>
</dbReference>
<organism evidence="6 7">
    <name type="scientific">Malassezia restricta (strain ATCC 96810 / NBRC 103918 / CBS 7877)</name>
    <name type="common">Seborrheic dermatitis infection agent</name>
    <dbReference type="NCBI Taxonomy" id="425264"/>
    <lineage>
        <taxon>Eukaryota</taxon>
        <taxon>Fungi</taxon>
        <taxon>Dikarya</taxon>
        <taxon>Basidiomycota</taxon>
        <taxon>Ustilaginomycotina</taxon>
        <taxon>Malasseziomycetes</taxon>
        <taxon>Malasseziales</taxon>
        <taxon>Malasseziaceae</taxon>
        <taxon>Malassezia</taxon>
    </lineage>
</organism>
<dbReference type="PROSITE" id="PS00631">
    <property type="entry name" value="CYTOSOL_AP"/>
    <property type="match status" value="1"/>
</dbReference>
<name>A0A3G2SBI0_MALR7</name>
<dbReference type="SUPFAM" id="SSF53187">
    <property type="entry name" value="Zn-dependent exopeptidases"/>
    <property type="match status" value="1"/>
</dbReference>
<dbReference type="PANTHER" id="PTHR11963:SF23">
    <property type="entry name" value="CYTOSOL AMINOPEPTIDASE"/>
    <property type="match status" value="1"/>
</dbReference>
<dbReference type="GO" id="GO:0070006">
    <property type="term" value="F:metalloaminopeptidase activity"/>
    <property type="evidence" value="ECO:0007669"/>
    <property type="project" value="InterPro"/>
</dbReference>
<dbReference type="STRING" id="425264.A0A3G2SBI0"/>
<feature type="domain" description="Cytosol aminopeptidase" evidence="5">
    <location>
        <begin position="370"/>
        <end position="377"/>
    </location>
</feature>
<dbReference type="AlphaFoldDB" id="A0A3G2SBI0"/>
<dbReference type="PRINTS" id="PR00481">
    <property type="entry name" value="LAMNOPPTDASE"/>
</dbReference>
<evidence type="ECO:0000256" key="2">
    <source>
        <dbReference type="ARBA" id="ARBA00022438"/>
    </source>
</evidence>
<dbReference type="InterPro" id="IPR043472">
    <property type="entry name" value="Macro_dom-like"/>
</dbReference>
<evidence type="ECO:0000313" key="7">
    <source>
        <dbReference type="Proteomes" id="UP000269793"/>
    </source>
</evidence>
<keyword evidence="3" id="KW-0645">Protease</keyword>
<evidence type="ECO:0000256" key="1">
    <source>
        <dbReference type="ARBA" id="ARBA00009528"/>
    </source>
</evidence>
<keyword evidence="2 6" id="KW-0031">Aminopeptidase</keyword>
<dbReference type="GO" id="GO:0030145">
    <property type="term" value="F:manganese ion binding"/>
    <property type="evidence" value="ECO:0007669"/>
    <property type="project" value="InterPro"/>
</dbReference>
<evidence type="ECO:0000256" key="4">
    <source>
        <dbReference type="ARBA" id="ARBA00022801"/>
    </source>
</evidence>
<keyword evidence="7" id="KW-1185">Reference proteome</keyword>
<accession>A0A3G2SBI0</accession>
<dbReference type="GO" id="GO:0006508">
    <property type="term" value="P:proteolysis"/>
    <property type="evidence" value="ECO:0007669"/>
    <property type="project" value="UniProtKB-KW"/>
</dbReference>
<dbReference type="Gene3D" id="3.40.220.10">
    <property type="entry name" value="Leucine Aminopeptidase, subunit E, domain 1"/>
    <property type="match status" value="1"/>
</dbReference>
<sequence length="538" mass="57172">MSGLLGKVVRIDAEGAAPSLAALPELAAQVASQWKVSRANAAKPGECRVLYPSSFHPVAAVASGEQAGAPQTGPDALPSANVFLRNERLEETRLAAAKGVRALRDLGKVNEEGQCIEVDSFASAHAAAVGATLGLWNVNHFKTRGSAPAWSLPLEKQGGRHIEAVPIHGPVSSEQKKSLRDDGDELASSATPLSWYTGEVYARAQNWSRELQETPANLLTPTIFAHRIMDAFKHVPHTKVVVHDADWAREQNMNLFLSVAQGSEQPCKFVEIQYHGAPDAKAAPLALVGKGITFDTGGTSLKPSAGMDLMRADMGGAAAVVASTLAMAQLGLPINVVTVTPLTENMPSGRATKPGDIFQARNGLTVLVDNTDAEGRLVLADALSYVSDVYAPHTVIDVATLTGACVMALGDVYSGVFTEAESLWQELKTAGEAEHDLCWRMPLTDRYLPQISKLNADLVNTGGRPAGSCTAAIFLKQFVHGLEDRAKGEAARVRYAHIDIAGSMEAAANTLNDYQSKGLTGRPVRALIEFARRLAFSS</sequence>
<evidence type="ECO:0000256" key="3">
    <source>
        <dbReference type="ARBA" id="ARBA00022670"/>
    </source>
</evidence>
<dbReference type="SUPFAM" id="SSF52949">
    <property type="entry name" value="Macro domain-like"/>
    <property type="match status" value="1"/>
</dbReference>
<dbReference type="EC" id="3.4.11.5" evidence="6"/>
<protein>
    <submittedName>
        <fullName evidence="6">Cytosol aminopeptidase</fullName>
        <ecNumber evidence="6">3.4.11.5</ecNumber>
    </submittedName>
</protein>
<dbReference type="Proteomes" id="UP000269793">
    <property type="component" value="Chromosome VII"/>
</dbReference>
<dbReference type="Pfam" id="PF00883">
    <property type="entry name" value="Peptidase_M17"/>
    <property type="match status" value="1"/>
</dbReference>